<feature type="transmembrane region" description="Helical" evidence="8">
    <location>
        <begin position="303"/>
        <end position="332"/>
    </location>
</feature>
<dbReference type="GO" id="GO:0022857">
    <property type="term" value="F:transmembrane transporter activity"/>
    <property type="evidence" value="ECO:0007669"/>
    <property type="project" value="TreeGrafter"/>
</dbReference>
<feature type="region of interest" description="Disordered" evidence="7">
    <location>
        <begin position="577"/>
        <end position="602"/>
    </location>
</feature>
<dbReference type="Proteomes" id="UP000256727">
    <property type="component" value="Unassembled WGS sequence"/>
</dbReference>
<evidence type="ECO:0000256" key="3">
    <source>
        <dbReference type="ARBA" id="ARBA00022692"/>
    </source>
</evidence>
<dbReference type="AlphaFoldDB" id="A0A3D9LDJ7"/>
<feature type="compositionally biased region" description="Low complexity" evidence="7">
    <location>
        <begin position="580"/>
        <end position="591"/>
    </location>
</feature>
<keyword evidence="4 8" id="KW-1133">Transmembrane helix</keyword>
<evidence type="ECO:0000313" key="10">
    <source>
        <dbReference type="EMBL" id="REE04438.1"/>
    </source>
</evidence>
<dbReference type="PANTHER" id="PTHR30572:SF4">
    <property type="entry name" value="ABC TRANSPORTER PERMEASE YTRF"/>
    <property type="match status" value="1"/>
</dbReference>
<accession>A0A3D9LDJ7</accession>
<dbReference type="InterPro" id="IPR050250">
    <property type="entry name" value="Macrolide_Exporter_MacB"/>
</dbReference>
<gene>
    <name evidence="10" type="ORF">C8E99_2273</name>
</gene>
<keyword evidence="5 8" id="KW-0472">Membrane</keyword>
<dbReference type="InterPro" id="IPR003838">
    <property type="entry name" value="ABC3_permease_C"/>
</dbReference>
<evidence type="ECO:0000259" key="9">
    <source>
        <dbReference type="Pfam" id="PF02687"/>
    </source>
</evidence>
<feature type="transmembrane region" description="Helical" evidence="8">
    <location>
        <begin position="864"/>
        <end position="888"/>
    </location>
</feature>
<keyword evidence="2" id="KW-1003">Cell membrane</keyword>
<feature type="transmembrane region" description="Helical" evidence="8">
    <location>
        <begin position="815"/>
        <end position="843"/>
    </location>
</feature>
<feature type="domain" description="ABC3 transporter permease C-terminal" evidence="9">
    <location>
        <begin position="310"/>
        <end position="430"/>
    </location>
</feature>
<protein>
    <submittedName>
        <fullName evidence="10">Putative ABC transport system permease protein</fullName>
    </submittedName>
</protein>
<dbReference type="OrthoDB" id="9780560at2"/>
<evidence type="ECO:0000256" key="5">
    <source>
        <dbReference type="ARBA" id="ARBA00023136"/>
    </source>
</evidence>
<feature type="transmembrane region" description="Helical" evidence="8">
    <location>
        <begin position="353"/>
        <end position="383"/>
    </location>
</feature>
<feature type="transmembrane region" description="Helical" evidence="8">
    <location>
        <begin position="403"/>
        <end position="426"/>
    </location>
</feature>
<feature type="transmembrane region" description="Helical" evidence="8">
    <location>
        <begin position="908"/>
        <end position="932"/>
    </location>
</feature>
<feature type="region of interest" description="Disordered" evidence="7">
    <location>
        <begin position="640"/>
        <end position="659"/>
    </location>
</feature>
<dbReference type="Pfam" id="PF02687">
    <property type="entry name" value="FtsX"/>
    <property type="match status" value="2"/>
</dbReference>
<comment type="similarity">
    <text evidence="6">Belongs to the ABC-4 integral membrane protein family.</text>
</comment>
<dbReference type="GO" id="GO:0005886">
    <property type="term" value="C:plasma membrane"/>
    <property type="evidence" value="ECO:0007669"/>
    <property type="project" value="UniProtKB-SubCell"/>
</dbReference>
<evidence type="ECO:0000256" key="1">
    <source>
        <dbReference type="ARBA" id="ARBA00004651"/>
    </source>
</evidence>
<comment type="subcellular location">
    <subcellularLocation>
        <location evidence="1">Cell membrane</location>
        <topology evidence="1">Multi-pass membrane protein</topology>
    </subcellularLocation>
</comment>
<feature type="transmembrane region" description="Helical" evidence="8">
    <location>
        <begin position="16"/>
        <end position="37"/>
    </location>
</feature>
<evidence type="ECO:0000313" key="11">
    <source>
        <dbReference type="Proteomes" id="UP000256727"/>
    </source>
</evidence>
<dbReference type="EMBL" id="QREH01000001">
    <property type="protein sequence ID" value="REE04438.1"/>
    <property type="molecule type" value="Genomic_DNA"/>
</dbReference>
<evidence type="ECO:0000256" key="8">
    <source>
        <dbReference type="SAM" id="Phobius"/>
    </source>
</evidence>
<dbReference type="PANTHER" id="PTHR30572">
    <property type="entry name" value="MEMBRANE COMPONENT OF TRANSPORTER-RELATED"/>
    <property type="match status" value="1"/>
</dbReference>
<feature type="domain" description="ABC3 transporter permease C-terminal" evidence="9">
    <location>
        <begin position="822"/>
        <end position="945"/>
    </location>
</feature>
<keyword evidence="11" id="KW-1185">Reference proteome</keyword>
<evidence type="ECO:0000256" key="4">
    <source>
        <dbReference type="ARBA" id="ARBA00022989"/>
    </source>
</evidence>
<keyword evidence="3 8" id="KW-0812">Transmembrane</keyword>
<evidence type="ECO:0000256" key="6">
    <source>
        <dbReference type="ARBA" id="ARBA00038076"/>
    </source>
</evidence>
<comment type="caution">
    <text evidence="10">The sequence shown here is derived from an EMBL/GenBank/DDBJ whole genome shotgun (WGS) entry which is preliminary data.</text>
</comment>
<feature type="transmembrane region" description="Helical" evidence="8">
    <location>
        <begin position="528"/>
        <end position="546"/>
    </location>
</feature>
<evidence type="ECO:0000256" key="2">
    <source>
        <dbReference type="ARBA" id="ARBA00022475"/>
    </source>
</evidence>
<dbReference type="RefSeq" id="WP_115932369.1">
    <property type="nucleotide sequence ID" value="NZ_QREH01000001.1"/>
</dbReference>
<feature type="transmembrane region" description="Helical" evidence="8">
    <location>
        <begin position="447"/>
        <end position="468"/>
    </location>
</feature>
<name>A0A3D9LDJ7_9MICC</name>
<sequence>MLKLALSQLRDQPRRYISVLLAITIGVTFLASALLVGSSSTASLRNSIGATYSKADLVVGPSSGSGDTFGAMTSMAEVAGTSSEPGPLQDVEDVKDAYAHVVTTVGVQRPADAQGEGTWSPDSDFALASTVPEDTSLVAEPLTAGEYPAAGSTTEIALDERTAENFGLDVGSSTFLMSGMSADAAGRKVTVSGLTEVSQDPNAIGAIQLKVDDALAEALKLDAAQAMTTSAGAAAGEEAVDLDEVLGQDYAEYVLISLEEGADLAAVQTALQEFAETEGMEVTVATPDVQAQEQVAQMTGSNVFVWVLGAFAVIALLVTALVISNTFSVLVAQRSRDLALQRALGASRRQVRGSVLVEAGVIGILGAIIGSALASGIVAALVLWGSTNEGFGFLTFEANLRDLIACVAVGMVMTIIASMSAALAATRVSPLEAMRPREDAAVGNRAGVLRLVFGTLFLAAGVAGLVWGAAEADLAIAVAGGALSFVGVLMLAVLFVPAVVSVAGLAARPAGVPGRMARLNATRNPGRTASTAAALLIGTTLVAMMLTGGRTAQQQMDTIFAAEFPVDLQVELMPGNGTESALDAASQSGDGSAAGPGEGSAAAGVAGLSAAEAQTARDDVAQVEGIDSAALLLPAGVTEPAAGDASASGGGSDSGTPVYAADPAELRSVVSGLPQGAGADRLGEPGTILMPNTVETDTVTVTGTSGSLELEVIQSASSAVRPVITLEDARSIGLADNAGSSAGQGAGDGAGAGNAAAAAVAVTAPQLWLNASDTVSMDGLQELNTGIAQAAGVSQDKISGDLSIRLMFSVVIDGMLMVVTALLAVSVLIALIGVANTLSLSAIERSRENSLMRALGLTRRGLRGMLALEAVLISGVAALIGCALGTVYGGLGAHTVFGPMAAGIGQSIVWPVVPWWELAVIVGVSVLAGLLASVAPSQRAAKLAPVQGLALA</sequence>
<evidence type="ECO:0000256" key="7">
    <source>
        <dbReference type="SAM" id="MobiDB-lite"/>
    </source>
</evidence>
<organism evidence="10 11">
    <name type="scientific">Citricoccus muralis</name>
    <dbReference type="NCBI Taxonomy" id="169134"/>
    <lineage>
        <taxon>Bacteria</taxon>
        <taxon>Bacillati</taxon>
        <taxon>Actinomycetota</taxon>
        <taxon>Actinomycetes</taxon>
        <taxon>Micrococcales</taxon>
        <taxon>Micrococcaceae</taxon>
        <taxon>Citricoccus</taxon>
    </lineage>
</organism>
<feature type="transmembrane region" description="Helical" evidence="8">
    <location>
        <begin position="474"/>
        <end position="507"/>
    </location>
</feature>
<reference evidence="10 11" key="1">
    <citation type="submission" date="2018-07" db="EMBL/GenBank/DDBJ databases">
        <title>Sequencing the genomes of 1000 actinobacteria strains.</title>
        <authorList>
            <person name="Klenk H.-P."/>
        </authorList>
    </citation>
    <scope>NUCLEOTIDE SEQUENCE [LARGE SCALE GENOMIC DNA]</scope>
    <source>
        <strain evidence="10 11">DSM 14442</strain>
    </source>
</reference>
<proteinExistence type="inferred from homology"/>